<reference evidence="2 3" key="2">
    <citation type="journal article" date="2012" name="Open Biol.">
        <title>Characteristics of nucleosomes and linker DNA regions on the genome of the basidiomycete Mixia osmundae revealed by mono- and dinucleosome mapping.</title>
        <authorList>
            <person name="Nishida H."/>
            <person name="Kondo S."/>
            <person name="Matsumoto T."/>
            <person name="Suzuki Y."/>
            <person name="Yoshikawa H."/>
            <person name="Taylor T.D."/>
            <person name="Sugiyama J."/>
        </authorList>
    </citation>
    <scope>NUCLEOTIDE SEQUENCE [LARGE SCALE GENOMIC DNA]</scope>
    <source>
        <strain evidence="3">CBS 9802 / IAM 14324 / JCM 22182 / KY 12970</strain>
    </source>
</reference>
<feature type="region of interest" description="Disordered" evidence="1">
    <location>
        <begin position="1"/>
        <end position="32"/>
    </location>
</feature>
<comment type="caution">
    <text evidence="2">The sequence shown here is derived from an EMBL/GenBank/DDBJ whole genome shotgun (WGS) entry which is preliminary data.</text>
</comment>
<dbReference type="RefSeq" id="XP_014565634.1">
    <property type="nucleotide sequence ID" value="XM_014710148.1"/>
</dbReference>
<dbReference type="HOGENOM" id="CLU_2250747_0_0_1"/>
<gene>
    <name evidence="2" type="primary">Mo06726</name>
    <name evidence="2" type="ORF">E5Q_06726</name>
</gene>
<accession>G7EB13</accession>
<sequence length="104" mass="11500">MLACKHQSQRITRISTSVEPPNSNNQRSEEPATNVVATIKRSFCEPQQGSQTAGSACQVVVEQISQPRRRSEQPGRLSTEESRYAIDLQPLRVGSLVLHSLTVL</sequence>
<dbReference type="AlphaFoldDB" id="G7EB13"/>
<dbReference type="InParanoid" id="G7EB13"/>
<feature type="compositionally biased region" description="Polar residues" evidence="1">
    <location>
        <begin position="9"/>
        <end position="26"/>
    </location>
</feature>
<evidence type="ECO:0000313" key="3">
    <source>
        <dbReference type="Proteomes" id="UP000009131"/>
    </source>
</evidence>
<proteinExistence type="predicted"/>
<evidence type="ECO:0000256" key="1">
    <source>
        <dbReference type="SAM" id="MobiDB-lite"/>
    </source>
</evidence>
<reference evidence="2 3" key="1">
    <citation type="journal article" date="2011" name="J. Gen. Appl. Microbiol.">
        <title>Draft genome sequencing of the enigmatic basidiomycete Mixia osmundae.</title>
        <authorList>
            <person name="Nishida H."/>
            <person name="Nagatsuka Y."/>
            <person name="Sugiyama J."/>
        </authorList>
    </citation>
    <scope>NUCLEOTIDE SEQUENCE [LARGE SCALE GENOMIC DNA]</scope>
    <source>
        <strain evidence="3">CBS 9802 / IAM 14324 / JCM 22182 / KY 12970</strain>
    </source>
</reference>
<keyword evidence="3" id="KW-1185">Reference proteome</keyword>
<dbReference type="EMBL" id="BABT02000252">
    <property type="protein sequence ID" value="GAB00024.1"/>
    <property type="molecule type" value="Genomic_DNA"/>
</dbReference>
<protein>
    <submittedName>
        <fullName evidence="2">Uncharacterized protein</fullName>
    </submittedName>
</protein>
<evidence type="ECO:0000313" key="2">
    <source>
        <dbReference type="EMBL" id="GAB00024.1"/>
    </source>
</evidence>
<organism evidence="2 3">
    <name type="scientific">Mixia osmundae (strain CBS 9802 / IAM 14324 / JCM 22182 / KY 12970)</name>
    <dbReference type="NCBI Taxonomy" id="764103"/>
    <lineage>
        <taxon>Eukaryota</taxon>
        <taxon>Fungi</taxon>
        <taxon>Dikarya</taxon>
        <taxon>Basidiomycota</taxon>
        <taxon>Pucciniomycotina</taxon>
        <taxon>Mixiomycetes</taxon>
        <taxon>Mixiales</taxon>
        <taxon>Mixiaceae</taxon>
        <taxon>Mixia</taxon>
    </lineage>
</organism>
<name>G7EB13_MIXOS</name>
<dbReference type="Proteomes" id="UP000009131">
    <property type="component" value="Unassembled WGS sequence"/>
</dbReference>